<evidence type="ECO:0000256" key="5">
    <source>
        <dbReference type="ARBA" id="ARBA00049598"/>
    </source>
</evidence>
<dbReference type="Pfam" id="PF04438">
    <property type="entry name" value="zf-HIT"/>
    <property type="match status" value="1"/>
</dbReference>
<dbReference type="PANTHER" id="PTHR13483:SF3">
    <property type="entry name" value="BOX C_D SNORNA PROTEIN 1"/>
    <property type="match status" value="1"/>
</dbReference>
<dbReference type="GO" id="GO:0070761">
    <property type="term" value="C:pre-snoRNP complex"/>
    <property type="evidence" value="ECO:0007669"/>
    <property type="project" value="TreeGrafter"/>
</dbReference>
<evidence type="ECO:0000256" key="8">
    <source>
        <dbReference type="SAM" id="MobiDB-lite"/>
    </source>
</evidence>
<proteinExistence type="inferred from homology"/>
<protein>
    <submittedName>
        <fullName evidence="11">HIT-type domain-containing protein</fullName>
    </submittedName>
</protein>
<dbReference type="Pfam" id="PF25790">
    <property type="entry name" value="BCD1"/>
    <property type="match status" value="1"/>
</dbReference>
<evidence type="ECO:0000259" key="9">
    <source>
        <dbReference type="PROSITE" id="PS51083"/>
    </source>
</evidence>
<dbReference type="PANTHER" id="PTHR13483">
    <property type="entry name" value="BOX C_D SNORNA PROTEIN 1-RELATED"/>
    <property type="match status" value="1"/>
</dbReference>
<feature type="region of interest" description="Disordered" evidence="8">
    <location>
        <begin position="1"/>
        <end position="58"/>
    </location>
</feature>
<dbReference type="OMA" id="VPMNQYG"/>
<evidence type="ECO:0000313" key="10">
    <source>
        <dbReference type="EMBL" id="OAV90083.1"/>
    </source>
</evidence>
<dbReference type="InterPro" id="IPR007529">
    <property type="entry name" value="Znf_HIT"/>
</dbReference>
<evidence type="ECO:0000256" key="6">
    <source>
        <dbReference type="ARBA" id="ARBA00049654"/>
    </source>
</evidence>
<feature type="region of interest" description="Disordered" evidence="8">
    <location>
        <begin position="210"/>
        <end position="231"/>
    </location>
</feature>
<dbReference type="AlphaFoldDB" id="A0A0C4F4B3"/>
<feature type="compositionally biased region" description="Low complexity" evidence="8">
    <location>
        <begin position="363"/>
        <end position="372"/>
    </location>
</feature>
<dbReference type="VEuPathDB" id="FungiDB:PTTG_07952"/>
<dbReference type="InterPro" id="IPR057721">
    <property type="entry name" value="BCD1_alpha/beta"/>
</dbReference>
<feature type="compositionally biased region" description="Polar residues" evidence="8">
    <location>
        <begin position="400"/>
        <end position="413"/>
    </location>
</feature>
<name>A0A0C4F4B3_PUCT1</name>
<evidence type="ECO:0000256" key="3">
    <source>
        <dbReference type="ARBA" id="ARBA00022771"/>
    </source>
</evidence>
<dbReference type="PROSITE" id="PS51083">
    <property type="entry name" value="ZF_HIT"/>
    <property type="match status" value="1"/>
</dbReference>
<dbReference type="GO" id="GO:0005634">
    <property type="term" value="C:nucleus"/>
    <property type="evidence" value="ECO:0007669"/>
    <property type="project" value="TreeGrafter"/>
</dbReference>
<keyword evidence="2" id="KW-0479">Metal-binding</keyword>
<dbReference type="GO" id="GO:0008270">
    <property type="term" value="F:zinc ion binding"/>
    <property type="evidence" value="ECO:0007669"/>
    <property type="project" value="UniProtKB-UniRule"/>
</dbReference>
<feature type="region of interest" description="Disordered" evidence="8">
    <location>
        <begin position="358"/>
        <end position="413"/>
    </location>
</feature>
<keyword evidence="4" id="KW-0862">Zinc</keyword>
<reference evidence="10" key="2">
    <citation type="submission" date="2016-05" db="EMBL/GenBank/DDBJ databases">
        <title>Comparative analysis highlights variable genome content of wheat rusts and divergence of the mating loci.</title>
        <authorList>
            <person name="Cuomo C.A."/>
            <person name="Bakkeren G."/>
            <person name="Szabo L."/>
            <person name="Khalil H."/>
            <person name="Joly D."/>
            <person name="Goldberg J."/>
            <person name="Young S."/>
            <person name="Zeng Q."/>
            <person name="Fellers J."/>
        </authorList>
    </citation>
    <scope>NUCLEOTIDE SEQUENCE [LARGE SCALE GENOMIC DNA]</scope>
    <source>
        <strain evidence="10">1-1 BBBD Race 1</strain>
    </source>
</reference>
<dbReference type="GO" id="GO:0048254">
    <property type="term" value="P:snoRNA localization"/>
    <property type="evidence" value="ECO:0007669"/>
    <property type="project" value="TreeGrafter"/>
</dbReference>
<dbReference type="InterPro" id="IPR051639">
    <property type="entry name" value="BCD1"/>
</dbReference>
<dbReference type="Proteomes" id="UP000005240">
    <property type="component" value="Unassembled WGS sequence"/>
</dbReference>
<evidence type="ECO:0000256" key="1">
    <source>
        <dbReference type="ARBA" id="ARBA00022553"/>
    </source>
</evidence>
<reference evidence="11" key="4">
    <citation type="submission" date="2025-05" db="UniProtKB">
        <authorList>
            <consortium name="EnsemblFungi"/>
        </authorList>
    </citation>
    <scope>IDENTIFICATION</scope>
    <source>
        <strain evidence="11">isolate 1-1 / race 1 (BBBD)</strain>
    </source>
</reference>
<dbReference type="EMBL" id="ADAS02000109">
    <property type="protein sequence ID" value="OAV90083.1"/>
    <property type="molecule type" value="Genomic_DNA"/>
</dbReference>
<gene>
    <name evidence="10" type="ORF">PTTG_07952</name>
</gene>
<dbReference type="CDD" id="cd23023">
    <property type="entry name" value="zf-HIT_BCD1"/>
    <property type="match status" value="1"/>
</dbReference>
<dbReference type="GO" id="GO:0000463">
    <property type="term" value="P:maturation of LSU-rRNA from tricistronic rRNA transcript (SSU-rRNA, 5.8S rRNA, LSU-rRNA)"/>
    <property type="evidence" value="ECO:0007669"/>
    <property type="project" value="TreeGrafter"/>
</dbReference>
<reference evidence="10" key="1">
    <citation type="submission" date="2009-11" db="EMBL/GenBank/DDBJ databases">
        <authorList>
            <consortium name="The Broad Institute Genome Sequencing Platform"/>
            <person name="Ward D."/>
            <person name="Feldgarden M."/>
            <person name="Earl A."/>
            <person name="Young S.K."/>
            <person name="Zeng Q."/>
            <person name="Koehrsen M."/>
            <person name="Alvarado L."/>
            <person name="Berlin A."/>
            <person name="Bochicchio J."/>
            <person name="Borenstein D."/>
            <person name="Chapman S.B."/>
            <person name="Chen Z."/>
            <person name="Engels R."/>
            <person name="Freedman E."/>
            <person name="Gellesch M."/>
            <person name="Goldberg J."/>
            <person name="Griggs A."/>
            <person name="Gujja S."/>
            <person name="Heilman E."/>
            <person name="Heiman D."/>
            <person name="Hepburn T."/>
            <person name="Howarth C."/>
            <person name="Jen D."/>
            <person name="Larson L."/>
            <person name="Lewis B."/>
            <person name="Mehta T."/>
            <person name="Park D."/>
            <person name="Pearson M."/>
            <person name="Roberts A."/>
            <person name="Saif S."/>
            <person name="Shea T."/>
            <person name="Shenoy N."/>
            <person name="Sisk P."/>
            <person name="Stolte C."/>
            <person name="Sykes S."/>
            <person name="Thomson T."/>
            <person name="Walk T."/>
            <person name="White J."/>
            <person name="Yandava C."/>
            <person name="Izard J."/>
            <person name="Baranova O.V."/>
            <person name="Blanton J.M."/>
            <person name="Tanner A.C."/>
            <person name="Dewhirst F.E."/>
            <person name="Haas B."/>
            <person name="Nusbaum C."/>
            <person name="Birren B."/>
        </authorList>
    </citation>
    <scope>NUCLEOTIDE SEQUENCE [LARGE SCALE GENOMIC DNA]</scope>
    <source>
        <strain evidence="10">1-1 BBBD Race 1</strain>
    </source>
</reference>
<accession>A0A0C4F4B3</accession>
<evidence type="ECO:0000256" key="7">
    <source>
        <dbReference type="PROSITE-ProRule" id="PRU00453"/>
    </source>
</evidence>
<sequence length="433" mass="46946">MASPYQELQAFRRAHHANLHPPPDKPHPSKTMDASGSSSPPPSAPHDAPSVRAGPKPCEQCQQTASRYTCPGCGVRTCSLGCSSDHKTATKCSGKRNRVEFVQLNQYSWGRLMQDYSYLEEIHRHLAHPRLAQDPAAPPSVAASSIAPLLPSRNSNARREFLVRKAALEGVRLTLMPDGMSRRKLNMTHYNQKKKCMQWTVELVFRSGEPDKSGEAQAATRHGPASETHPHASHLVHQICSDTALIELLKRTLKLKKLKMTQERRRHLVALVEPEHDPAPAATAEESVVFVTRLGRAGGPEGPASEPAEVYVLESMMTVCGALGGTSVVEWPQFEVWTAPDWAAEMSAGRVRIVAKPPPPPAAAAAVTPAPASLRPVDSGWPAKRPRTGDAPPSLHAQALDTQASSALPLDQQTSPHLLASLLQYSSSDDDSD</sequence>
<dbReference type="STRING" id="630390.A0A0C4F4B3"/>
<evidence type="ECO:0000313" key="12">
    <source>
        <dbReference type="Proteomes" id="UP000005240"/>
    </source>
</evidence>
<evidence type="ECO:0000256" key="4">
    <source>
        <dbReference type="ARBA" id="ARBA00022833"/>
    </source>
</evidence>
<reference evidence="11 12" key="3">
    <citation type="journal article" date="2017" name="G3 (Bethesda)">
        <title>Comparative analysis highlights variable genome content of wheat rusts and divergence of the mating loci.</title>
        <authorList>
            <person name="Cuomo C.A."/>
            <person name="Bakkeren G."/>
            <person name="Khalil H.B."/>
            <person name="Panwar V."/>
            <person name="Joly D."/>
            <person name="Linning R."/>
            <person name="Sakthikumar S."/>
            <person name="Song X."/>
            <person name="Adiconis X."/>
            <person name="Fan L."/>
            <person name="Goldberg J.M."/>
            <person name="Levin J.Z."/>
            <person name="Young S."/>
            <person name="Zeng Q."/>
            <person name="Anikster Y."/>
            <person name="Bruce M."/>
            <person name="Wang M."/>
            <person name="Yin C."/>
            <person name="McCallum B."/>
            <person name="Szabo L.J."/>
            <person name="Hulbert S."/>
            <person name="Chen X."/>
            <person name="Fellers J.P."/>
        </authorList>
    </citation>
    <scope>NUCLEOTIDE SEQUENCE</scope>
    <source>
        <strain evidence="11">isolate 1-1 / race 1 (BBBD)</strain>
        <strain evidence="12">Isolate 1-1 / race 1 (BBBD)</strain>
    </source>
</reference>
<dbReference type="GO" id="GO:0000492">
    <property type="term" value="P:box C/D snoRNP assembly"/>
    <property type="evidence" value="ECO:0007669"/>
    <property type="project" value="TreeGrafter"/>
</dbReference>
<dbReference type="EnsemblFungi" id="PTTG_07952-t43_1">
    <property type="protein sequence ID" value="PTTG_07952-t43_1-p1"/>
    <property type="gene ID" value="PTTG_07952"/>
</dbReference>
<evidence type="ECO:0000313" key="11">
    <source>
        <dbReference type="EnsemblFungi" id="PTTG_07952-t43_1-p1"/>
    </source>
</evidence>
<dbReference type="OrthoDB" id="272357at2759"/>
<keyword evidence="12" id="KW-1185">Reference proteome</keyword>
<dbReference type="SUPFAM" id="SSF144232">
    <property type="entry name" value="HIT/MYND zinc finger-like"/>
    <property type="match status" value="1"/>
</dbReference>
<keyword evidence="3 7" id="KW-0863">Zinc-finger</keyword>
<keyword evidence="1" id="KW-0597">Phosphoprotein</keyword>
<organism evidence="10">
    <name type="scientific">Puccinia triticina (isolate 1-1 / race 1 (BBBD))</name>
    <name type="common">Brown leaf rust fungus</name>
    <dbReference type="NCBI Taxonomy" id="630390"/>
    <lineage>
        <taxon>Eukaryota</taxon>
        <taxon>Fungi</taxon>
        <taxon>Dikarya</taxon>
        <taxon>Basidiomycota</taxon>
        <taxon>Pucciniomycotina</taxon>
        <taxon>Pucciniomycetes</taxon>
        <taxon>Pucciniales</taxon>
        <taxon>Pucciniaceae</taxon>
        <taxon>Puccinia</taxon>
    </lineage>
</organism>
<dbReference type="Gene3D" id="3.30.60.190">
    <property type="match status" value="1"/>
</dbReference>
<feature type="domain" description="HIT-type" evidence="9">
    <location>
        <begin position="58"/>
        <end position="92"/>
    </location>
</feature>
<evidence type="ECO:0000256" key="2">
    <source>
        <dbReference type="ARBA" id="ARBA00022723"/>
    </source>
</evidence>
<comment type="function">
    <text evidence="5">Required for box C/D snoRNAs accumulation involved in snoRNA processing, snoRNA transport to the nucleolus and ribosome biogenesis.</text>
</comment>
<comment type="similarity">
    <text evidence="6">Belongs to the BCD1 family.</text>
</comment>